<dbReference type="EC" id="2.7.4.9" evidence="2"/>
<dbReference type="InterPro" id="IPR018095">
    <property type="entry name" value="Thymidylate_kin_CS"/>
</dbReference>
<comment type="similarity">
    <text evidence="1">Belongs to the thymidylate kinase family.</text>
</comment>
<dbReference type="HAMAP" id="MF_00165">
    <property type="entry name" value="Thymidylate_kinase"/>
    <property type="match status" value="1"/>
</dbReference>
<sequence length="207" mass="21659">MSGSEGRGRFIAFEGGEACGKSTQSARLAGALGALLTREPGGTTIGGQIRSLVLDPATVDLSPRAEALLMAADRAQHVAELVEPALAAGRHVVTDRFAGSSIAYQGFGRGLPIEEIRQLSMWATGGIWPDLIVLLDVPGDEADRRLGADRDRMEAEPASFHAAVIAGFHAQAAAEPDRWVVIDGTPGIDDVARAVSAAVAERLQLQV</sequence>
<dbReference type="GO" id="GO:0006233">
    <property type="term" value="P:dTDP biosynthetic process"/>
    <property type="evidence" value="ECO:0007669"/>
    <property type="project" value="InterPro"/>
</dbReference>
<comment type="catalytic activity">
    <reaction evidence="8">
        <text>dTMP + ATP = dTDP + ADP</text>
        <dbReference type="Rhea" id="RHEA:13517"/>
        <dbReference type="ChEBI" id="CHEBI:30616"/>
        <dbReference type="ChEBI" id="CHEBI:58369"/>
        <dbReference type="ChEBI" id="CHEBI:63528"/>
        <dbReference type="ChEBI" id="CHEBI:456216"/>
        <dbReference type="EC" id="2.7.4.9"/>
    </reaction>
</comment>
<gene>
    <name evidence="10" type="ORF">UFOPK1835_01240</name>
</gene>
<evidence type="ECO:0000256" key="5">
    <source>
        <dbReference type="ARBA" id="ARBA00022741"/>
    </source>
</evidence>
<dbReference type="Gene3D" id="3.40.50.300">
    <property type="entry name" value="P-loop containing nucleotide triphosphate hydrolases"/>
    <property type="match status" value="1"/>
</dbReference>
<dbReference type="SUPFAM" id="SSF52540">
    <property type="entry name" value="P-loop containing nucleoside triphosphate hydrolases"/>
    <property type="match status" value="1"/>
</dbReference>
<evidence type="ECO:0000256" key="6">
    <source>
        <dbReference type="ARBA" id="ARBA00022777"/>
    </source>
</evidence>
<dbReference type="GO" id="GO:0005829">
    <property type="term" value="C:cytosol"/>
    <property type="evidence" value="ECO:0007669"/>
    <property type="project" value="TreeGrafter"/>
</dbReference>
<dbReference type="FunFam" id="3.40.50.300:FF:000225">
    <property type="entry name" value="Thymidylate kinase"/>
    <property type="match status" value="1"/>
</dbReference>
<feature type="domain" description="Thymidylate kinase-like" evidence="9">
    <location>
        <begin position="13"/>
        <end position="194"/>
    </location>
</feature>
<evidence type="ECO:0000256" key="3">
    <source>
        <dbReference type="ARBA" id="ARBA00022679"/>
    </source>
</evidence>
<accession>A0A6J6HPU1</accession>
<dbReference type="GO" id="GO:0004798">
    <property type="term" value="F:dTMP kinase activity"/>
    <property type="evidence" value="ECO:0007669"/>
    <property type="project" value="UniProtKB-EC"/>
</dbReference>
<keyword evidence="4" id="KW-0545">Nucleotide biosynthesis</keyword>
<evidence type="ECO:0000256" key="7">
    <source>
        <dbReference type="ARBA" id="ARBA00022840"/>
    </source>
</evidence>
<dbReference type="InterPro" id="IPR018094">
    <property type="entry name" value="Thymidylate_kinase"/>
</dbReference>
<name>A0A6J6HPU1_9ZZZZ</name>
<keyword evidence="5" id="KW-0547">Nucleotide-binding</keyword>
<dbReference type="EMBL" id="CAEZUP010000052">
    <property type="protein sequence ID" value="CAB4613435.1"/>
    <property type="molecule type" value="Genomic_DNA"/>
</dbReference>
<dbReference type="InterPro" id="IPR039430">
    <property type="entry name" value="Thymidylate_kin-like_dom"/>
</dbReference>
<dbReference type="NCBIfam" id="TIGR00041">
    <property type="entry name" value="DTMP_kinase"/>
    <property type="match status" value="1"/>
</dbReference>
<dbReference type="PANTHER" id="PTHR10344:SF4">
    <property type="entry name" value="UMP-CMP KINASE 2, MITOCHONDRIAL"/>
    <property type="match status" value="1"/>
</dbReference>
<evidence type="ECO:0000256" key="2">
    <source>
        <dbReference type="ARBA" id="ARBA00012980"/>
    </source>
</evidence>
<dbReference type="GO" id="GO:0006235">
    <property type="term" value="P:dTTP biosynthetic process"/>
    <property type="evidence" value="ECO:0007669"/>
    <property type="project" value="TreeGrafter"/>
</dbReference>
<evidence type="ECO:0000313" key="10">
    <source>
        <dbReference type="EMBL" id="CAB4613435.1"/>
    </source>
</evidence>
<evidence type="ECO:0000256" key="1">
    <source>
        <dbReference type="ARBA" id="ARBA00009776"/>
    </source>
</evidence>
<evidence type="ECO:0000256" key="4">
    <source>
        <dbReference type="ARBA" id="ARBA00022727"/>
    </source>
</evidence>
<dbReference type="CDD" id="cd01672">
    <property type="entry name" value="TMPK"/>
    <property type="match status" value="1"/>
</dbReference>
<dbReference type="InterPro" id="IPR027417">
    <property type="entry name" value="P-loop_NTPase"/>
</dbReference>
<proteinExistence type="inferred from homology"/>
<dbReference type="Pfam" id="PF02223">
    <property type="entry name" value="Thymidylate_kin"/>
    <property type="match status" value="1"/>
</dbReference>
<keyword evidence="7" id="KW-0067">ATP-binding</keyword>
<evidence type="ECO:0000259" key="9">
    <source>
        <dbReference type="Pfam" id="PF02223"/>
    </source>
</evidence>
<protein>
    <recommendedName>
        <fullName evidence="2">dTMP kinase</fullName>
        <ecNumber evidence="2">2.7.4.9</ecNumber>
    </recommendedName>
</protein>
<reference evidence="10" key="1">
    <citation type="submission" date="2020-05" db="EMBL/GenBank/DDBJ databases">
        <authorList>
            <person name="Chiriac C."/>
            <person name="Salcher M."/>
            <person name="Ghai R."/>
            <person name="Kavagutti S V."/>
        </authorList>
    </citation>
    <scope>NUCLEOTIDE SEQUENCE</scope>
</reference>
<dbReference type="AlphaFoldDB" id="A0A6J6HPU1"/>
<evidence type="ECO:0000256" key="8">
    <source>
        <dbReference type="ARBA" id="ARBA00048743"/>
    </source>
</evidence>
<organism evidence="10">
    <name type="scientific">freshwater metagenome</name>
    <dbReference type="NCBI Taxonomy" id="449393"/>
    <lineage>
        <taxon>unclassified sequences</taxon>
        <taxon>metagenomes</taxon>
        <taxon>ecological metagenomes</taxon>
    </lineage>
</organism>
<dbReference type="PROSITE" id="PS01331">
    <property type="entry name" value="THYMIDYLATE_KINASE"/>
    <property type="match status" value="1"/>
</dbReference>
<keyword evidence="6" id="KW-0418">Kinase</keyword>
<dbReference type="GO" id="GO:0006227">
    <property type="term" value="P:dUDP biosynthetic process"/>
    <property type="evidence" value="ECO:0007669"/>
    <property type="project" value="TreeGrafter"/>
</dbReference>
<dbReference type="GO" id="GO:0005524">
    <property type="term" value="F:ATP binding"/>
    <property type="evidence" value="ECO:0007669"/>
    <property type="project" value="UniProtKB-KW"/>
</dbReference>
<dbReference type="PANTHER" id="PTHR10344">
    <property type="entry name" value="THYMIDYLATE KINASE"/>
    <property type="match status" value="1"/>
</dbReference>
<keyword evidence="3" id="KW-0808">Transferase</keyword>